<accession>A0ACB7RKV0</accession>
<name>A0ACB7RKV0_HYAAI</name>
<organism evidence="1 2">
    <name type="scientific">Hyalomma asiaticum</name>
    <name type="common">Tick</name>
    <dbReference type="NCBI Taxonomy" id="266040"/>
    <lineage>
        <taxon>Eukaryota</taxon>
        <taxon>Metazoa</taxon>
        <taxon>Ecdysozoa</taxon>
        <taxon>Arthropoda</taxon>
        <taxon>Chelicerata</taxon>
        <taxon>Arachnida</taxon>
        <taxon>Acari</taxon>
        <taxon>Parasitiformes</taxon>
        <taxon>Ixodida</taxon>
        <taxon>Ixodoidea</taxon>
        <taxon>Ixodidae</taxon>
        <taxon>Hyalomminae</taxon>
        <taxon>Hyalomma</taxon>
    </lineage>
</organism>
<protein>
    <submittedName>
        <fullName evidence="1">Uncharacterized protein</fullName>
    </submittedName>
</protein>
<comment type="caution">
    <text evidence="1">The sequence shown here is derived from an EMBL/GenBank/DDBJ whole genome shotgun (WGS) entry which is preliminary data.</text>
</comment>
<sequence length="184" mass="20721">MEVRTTQEMPGHAQKEQRFSTHSGRTATQSTPGPSMADINKTVQAVDGVEFITTSSMEKATDLLLGALCTVNIAYPHGCPLTMEFLQRYFTTAPLFQHLPSHHFRATGKIIKDQVPKDFKLLDDRALVKKRRGSFCQMVNVADGICLVKWFDKPIMFASSQTAEQPVGECNRWYKKERVSKDVP</sequence>
<reference evidence="1" key="1">
    <citation type="submission" date="2020-05" db="EMBL/GenBank/DDBJ databases">
        <title>Large-scale comparative analyses of tick genomes elucidate their genetic diversity and vector capacities.</title>
        <authorList>
            <person name="Jia N."/>
            <person name="Wang J."/>
            <person name="Shi W."/>
            <person name="Du L."/>
            <person name="Sun Y."/>
            <person name="Zhan W."/>
            <person name="Jiang J."/>
            <person name="Wang Q."/>
            <person name="Zhang B."/>
            <person name="Ji P."/>
            <person name="Sakyi L.B."/>
            <person name="Cui X."/>
            <person name="Yuan T."/>
            <person name="Jiang B."/>
            <person name="Yang W."/>
            <person name="Lam T.T.-Y."/>
            <person name="Chang Q."/>
            <person name="Ding S."/>
            <person name="Wang X."/>
            <person name="Zhu J."/>
            <person name="Ruan X."/>
            <person name="Zhao L."/>
            <person name="Wei J."/>
            <person name="Que T."/>
            <person name="Du C."/>
            <person name="Cheng J."/>
            <person name="Dai P."/>
            <person name="Han X."/>
            <person name="Huang E."/>
            <person name="Gao Y."/>
            <person name="Liu J."/>
            <person name="Shao H."/>
            <person name="Ye R."/>
            <person name="Li L."/>
            <person name="Wei W."/>
            <person name="Wang X."/>
            <person name="Wang C."/>
            <person name="Yang T."/>
            <person name="Huo Q."/>
            <person name="Li W."/>
            <person name="Guo W."/>
            <person name="Chen H."/>
            <person name="Zhou L."/>
            <person name="Ni X."/>
            <person name="Tian J."/>
            <person name="Zhou Y."/>
            <person name="Sheng Y."/>
            <person name="Liu T."/>
            <person name="Pan Y."/>
            <person name="Xia L."/>
            <person name="Li J."/>
            <person name="Zhao F."/>
            <person name="Cao W."/>
        </authorList>
    </citation>
    <scope>NUCLEOTIDE SEQUENCE</scope>
    <source>
        <strain evidence="1">Hyas-2018</strain>
    </source>
</reference>
<dbReference type="Proteomes" id="UP000821845">
    <property type="component" value="Chromosome 8"/>
</dbReference>
<evidence type="ECO:0000313" key="1">
    <source>
        <dbReference type="EMBL" id="KAH6923537.1"/>
    </source>
</evidence>
<gene>
    <name evidence="1" type="ORF">HPB50_002159</name>
</gene>
<evidence type="ECO:0000313" key="2">
    <source>
        <dbReference type="Proteomes" id="UP000821845"/>
    </source>
</evidence>
<proteinExistence type="predicted"/>
<dbReference type="EMBL" id="CM023488">
    <property type="protein sequence ID" value="KAH6923537.1"/>
    <property type="molecule type" value="Genomic_DNA"/>
</dbReference>
<keyword evidence="2" id="KW-1185">Reference proteome</keyword>